<accession>A0AAE8BZB1</accession>
<organism evidence="1 2">
    <name type="scientific">Erwinia phage pEa_SNUABM_32</name>
    <dbReference type="NCBI Taxonomy" id="2869555"/>
    <lineage>
        <taxon>Viruses</taxon>
        <taxon>Duplodnaviria</taxon>
        <taxon>Heunggongvirae</taxon>
        <taxon>Uroviricota</taxon>
        <taxon>Caudoviricetes</taxon>
        <taxon>Alexandravirus</taxon>
        <taxon>Alexandravirus SNUABM32</taxon>
    </lineage>
</organism>
<reference evidence="1 2" key="1">
    <citation type="submission" date="2021-06" db="EMBL/GenBank/DDBJ databases">
        <title>Complete genome sequence of Erwinia phage pEa_SNUABM_32.</title>
        <authorList>
            <person name="Kim S.G."/>
            <person name="Park S.C."/>
        </authorList>
    </citation>
    <scope>NUCLEOTIDE SEQUENCE [LARGE SCALE GENOMIC DNA]</scope>
</reference>
<dbReference type="EMBL" id="MZ443774">
    <property type="protein sequence ID" value="QZE56965.1"/>
    <property type="molecule type" value="Genomic_DNA"/>
</dbReference>
<evidence type="ECO:0000313" key="2">
    <source>
        <dbReference type="Proteomes" id="UP000827788"/>
    </source>
</evidence>
<evidence type="ECO:0000313" key="1">
    <source>
        <dbReference type="EMBL" id="QZE56965.1"/>
    </source>
</evidence>
<protein>
    <submittedName>
        <fullName evidence="1">Uncharacterized protein</fullName>
    </submittedName>
</protein>
<gene>
    <name evidence="1" type="ORF">pEaSNUABM32_00092</name>
</gene>
<sequence length="345" mass="37696">MLFATYHNKKANNIATLALHRAMYFDDQTDLSDAHLDESHYLAKIPNVRAWGNSSDTNAQSITLSPMSGIKDNYFYPARSANLISGVNAAHNSYTTVQTPKATAERYFCVYDSPVGTSQQWSNGNPVFNGWNGPSRDTCETGYYWPSQSMLVFPNGIRQSTTIETYSSKAGIQYSISTDPFWGTYSGYEAGFMNAALNLSTRQETTTNAYAYISPTATPMQSMPVQNVAADHIVFVRPVGKRYSANGLNQNTAWDVPTVSNGIGGYDRTAAAAFNMRVAVTGKSNTPDVTLSSCMMMFKCNGQGYMLRAKIGQDIIQTAPAATGDVAVLNIESELPFGSKTLYLM</sequence>
<keyword evidence="2" id="KW-1185">Reference proteome</keyword>
<proteinExistence type="predicted"/>
<dbReference type="Proteomes" id="UP000827788">
    <property type="component" value="Segment"/>
</dbReference>
<name>A0AAE8BZB1_9CAUD</name>